<comment type="caution">
    <text evidence="2">The sequence shown here is derived from an EMBL/GenBank/DDBJ whole genome shotgun (WGS) entry which is preliminary data.</text>
</comment>
<dbReference type="SUPFAM" id="SSF53474">
    <property type="entry name" value="alpha/beta-Hydrolases"/>
    <property type="match status" value="1"/>
</dbReference>
<protein>
    <recommendedName>
        <fullName evidence="1">DUF7379 domain-containing protein</fullName>
    </recommendedName>
</protein>
<dbReference type="PANTHER" id="PTHR37946">
    <property type="entry name" value="SLL1969 PROTEIN"/>
    <property type="match status" value="1"/>
</dbReference>
<dbReference type="Gene3D" id="3.40.50.1820">
    <property type="entry name" value="alpha/beta hydrolase"/>
    <property type="match status" value="1"/>
</dbReference>
<proteinExistence type="predicted"/>
<dbReference type="InterPro" id="IPR055803">
    <property type="entry name" value="DUF7379"/>
</dbReference>
<gene>
    <name evidence="2" type="ORF">ABCQ75_10430</name>
</gene>
<reference evidence="2 3" key="1">
    <citation type="submission" date="2024-05" db="EMBL/GenBank/DDBJ databases">
        <title>Sinomonas sp. nov., isolated from a waste landfill.</title>
        <authorList>
            <person name="Zhao Y."/>
        </authorList>
    </citation>
    <scope>NUCLEOTIDE SEQUENCE [LARGE SCALE GENOMIC DNA]</scope>
    <source>
        <strain evidence="2 3">CCTCC AB2014300</strain>
    </source>
</reference>
<organism evidence="2 3">
    <name type="scientific">Sinomonas halotolerans</name>
    <dbReference type="NCBI Taxonomy" id="1644133"/>
    <lineage>
        <taxon>Bacteria</taxon>
        <taxon>Bacillati</taxon>
        <taxon>Actinomycetota</taxon>
        <taxon>Actinomycetes</taxon>
        <taxon>Micrococcales</taxon>
        <taxon>Micrococcaceae</taxon>
        <taxon>Sinomonas</taxon>
    </lineage>
</organism>
<dbReference type="EMBL" id="JBDFRB010000008">
    <property type="protein sequence ID" value="MEN2744949.1"/>
    <property type="molecule type" value="Genomic_DNA"/>
</dbReference>
<name>A0ABU9X2A5_9MICC</name>
<dbReference type="InterPro" id="IPR029058">
    <property type="entry name" value="AB_hydrolase_fold"/>
</dbReference>
<dbReference type="Pfam" id="PF24096">
    <property type="entry name" value="DUF7379"/>
    <property type="match status" value="1"/>
</dbReference>
<evidence type="ECO:0000313" key="2">
    <source>
        <dbReference type="EMBL" id="MEN2744949.1"/>
    </source>
</evidence>
<evidence type="ECO:0000313" key="3">
    <source>
        <dbReference type="Proteomes" id="UP001422074"/>
    </source>
</evidence>
<dbReference type="RefSeq" id="WP_345885304.1">
    <property type="nucleotide sequence ID" value="NZ_JBDFRB010000008.1"/>
</dbReference>
<dbReference type="PANTHER" id="PTHR37946:SF1">
    <property type="entry name" value="SLL1969 PROTEIN"/>
    <property type="match status" value="1"/>
</dbReference>
<dbReference type="Proteomes" id="UP001422074">
    <property type="component" value="Unassembled WGS sequence"/>
</dbReference>
<keyword evidence="3" id="KW-1185">Reference proteome</keyword>
<accession>A0ABU9X2A5</accession>
<sequence>MLERLCDPVRTERSLTGSIRILFRKLVGGVLGLPPKYPLLRLATVGQDGALSYEDDAGRVADAVRRADAVLLYVHGILGDTGDMARSSRVSGAAPPVGPGYGVVLAFDYENINTSIEENAALLKARLAEVGLAGEHGKRLDIVAHSMGGLVARQLIEAERGVHVDSLVTLGTPHAGSPWPSVQRWATVALGVAANGMLPVAWPVAALAAVMGTIEKVDTALDQMQKGSPFLTALAKAPDPGVPYHLLVGDRSLLPRELADGRLPRLLERLSPGGIVDRVVDAVFFRAPNDLAVSVESAQAVPAGRTPSPAVQVLATDHMSFFATDASLVAVADALNPANP</sequence>
<evidence type="ECO:0000259" key="1">
    <source>
        <dbReference type="Pfam" id="PF24096"/>
    </source>
</evidence>
<feature type="domain" description="DUF7379" evidence="1">
    <location>
        <begin position="71"/>
        <end position="225"/>
    </location>
</feature>